<sequence>MTNKYCNIIFSLIKAPAAFHKLVLHPSKIACGQLCRYLLP</sequence>
<protein>
    <submittedName>
        <fullName evidence="1">Uncharacterized protein</fullName>
    </submittedName>
</protein>
<dbReference type="EMBL" id="GBRH01165990">
    <property type="protein sequence ID" value="JAE31906.1"/>
    <property type="molecule type" value="Transcribed_RNA"/>
</dbReference>
<name>A0A0A9HAN0_ARUDO</name>
<reference evidence="1" key="1">
    <citation type="submission" date="2014-09" db="EMBL/GenBank/DDBJ databases">
        <authorList>
            <person name="Magalhaes I.L.F."/>
            <person name="Oliveira U."/>
            <person name="Santos F.R."/>
            <person name="Vidigal T.H.D.A."/>
            <person name="Brescovit A.D."/>
            <person name="Santos A.J."/>
        </authorList>
    </citation>
    <scope>NUCLEOTIDE SEQUENCE</scope>
    <source>
        <tissue evidence="1">Shoot tissue taken approximately 20 cm above the soil surface</tissue>
    </source>
</reference>
<evidence type="ECO:0000313" key="1">
    <source>
        <dbReference type="EMBL" id="JAE31906.1"/>
    </source>
</evidence>
<proteinExistence type="predicted"/>
<reference evidence="1" key="2">
    <citation type="journal article" date="2015" name="Data Brief">
        <title>Shoot transcriptome of the giant reed, Arundo donax.</title>
        <authorList>
            <person name="Barrero R.A."/>
            <person name="Guerrero F.D."/>
            <person name="Moolhuijzen P."/>
            <person name="Goolsby J.A."/>
            <person name="Tidwell J."/>
            <person name="Bellgard S.E."/>
            <person name="Bellgard M.I."/>
        </authorList>
    </citation>
    <scope>NUCLEOTIDE SEQUENCE</scope>
    <source>
        <tissue evidence="1">Shoot tissue taken approximately 20 cm above the soil surface</tissue>
    </source>
</reference>
<dbReference type="AlphaFoldDB" id="A0A0A9HAN0"/>
<organism evidence="1">
    <name type="scientific">Arundo donax</name>
    <name type="common">Giant reed</name>
    <name type="synonym">Donax arundinaceus</name>
    <dbReference type="NCBI Taxonomy" id="35708"/>
    <lineage>
        <taxon>Eukaryota</taxon>
        <taxon>Viridiplantae</taxon>
        <taxon>Streptophyta</taxon>
        <taxon>Embryophyta</taxon>
        <taxon>Tracheophyta</taxon>
        <taxon>Spermatophyta</taxon>
        <taxon>Magnoliopsida</taxon>
        <taxon>Liliopsida</taxon>
        <taxon>Poales</taxon>
        <taxon>Poaceae</taxon>
        <taxon>PACMAD clade</taxon>
        <taxon>Arundinoideae</taxon>
        <taxon>Arundineae</taxon>
        <taxon>Arundo</taxon>
    </lineage>
</organism>
<accession>A0A0A9HAN0</accession>